<proteinExistence type="predicted"/>
<accession>A0A4P6XK11</accession>
<reference evidence="2" key="1">
    <citation type="submission" date="2019-03" db="EMBL/GenBank/DDBJ databases">
        <title>Snf2 controls pulcherriminic acid biosynthesis and connects pigmentation and antifungal activity of the yeast Metschnikowia pulcherrima.</title>
        <authorList>
            <person name="Gore-Lloyd D."/>
            <person name="Sumann I."/>
            <person name="Brachmann A.O."/>
            <person name="Schneeberger K."/>
            <person name="Ortiz-Merino R.A."/>
            <person name="Moreno-Beltran M."/>
            <person name="Schlaefli M."/>
            <person name="Kirner P."/>
            <person name="Santos Kron A."/>
            <person name="Wolfe K.H."/>
            <person name="Piel J."/>
            <person name="Ahrens C.H."/>
            <person name="Henk D."/>
            <person name="Freimoser F.M."/>
        </authorList>
    </citation>
    <scope>NUCLEOTIDE SEQUENCE [LARGE SCALE GENOMIC DNA]</scope>
    <source>
        <strain evidence="2">APC 1.2</strain>
    </source>
</reference>
<gene>
    <name evidence="1" type="ORF">METSCH_A05040</name>
</gene>
<dbReference type="AlphaFoldDB" id="A0A4P6XK11"/>
<dbReference type="EMBL" id="CP034456">
    <property type="protein sequence ID" value="QBM85874.1"/>
    <property type="molecule type" value="Genomic_DNA"/>
</dbReference>
<dbReference type="Proteomes" id="UP000292447">
    <property type="component" value="Chromosome I"/>
</dbReference>
<name>A0A4P6XK11_9ASCO</name>
<sequence>MQNAPGIEDCPLHPGFSQEFVRLRREFDNAVSMLETAPKPGYASQSWHDAKLRLKGVKEDVYNSRSRMHPFETKRLEKGIWYFEVNIIPNLEEFMAKSSARRVRFDELHPYYNYDDYVIVVKFIEKEVRALRQIYIRTKNDSKVDPIHLAAKYEEMQILFEGLSVAPVIFWTSRPNFQVIQKLWEKSVEVKNEIGEYLRQIRA</sequence>
<organism evidence="1 2">
    <name type="scientific">Metschnikowia aff. pulcherrima</name>
    <dbReference type="NCBI Taxonomy" id="2163413"/>
    <lineage>
        <taxon>Eukaryota</taxon>
        <taxon>Fungi</taxon>
        <taxon>Dikarya</taxon>
        <taxon>Ascomycota</taxon>
        <taxon>Saccharomycotina</taxon>
        <taxon>Pichiomycetes</taxon>
        <taxon>Metschnikowiaceae</taxon>
        <taxon>Metschnikowia</taxon>
    </lineage>
</organism>
<evidence type="ECO:0000313" key="1">
    <source>
        <dbReference type="EMBL" id="QBM85874.1"/>
    </source>
</evidence>
<protein>
    <submittedName>
        <fullName evidence="1">Uncharacterized protein</fullName>
    </submittedName>
</protein>
<evidence type="ECO:0000313" key="2">
    <source>
        <dbReference type="Proteomes" id="UP000292447"/>
    </source>
</evidence>
<keyword evidence="2" id="KW-1185">Reference proteome</keyword>